<accession>A0A087EI96</accession>
<dbReference type="OrthoDB" id="9808424at2"/>
<feature type="domain" description="Phospholipid/glycerol acyltransferase" evidence="3">
    <location>
        <begin position="33"/>
        <end position="152"/>
    </location>
</feature>
<comment type="caution">
    <text evidence="4">The sequence shown here is derived from an EMBL/GenBank/DDBJ whole genome shotgun (WGS) entry which is preliminary data.</text>
</comment>
<dbReference type="SUPFAM" id="SSF69593">
    <property type="entry name" value="Glycerol-3-phosphate (1)-acyltransferase"/>
    <property type="match status" value="1"/>
</dbReference>
<dbReference type="STRING" id="356829.BITS_0749"/>
<dbReference type="EMBL" id="JGZU01000004">
    <property type="protein sequence ID" value="KFJ07497.1"/>
    <property type="molecule type" value="Genomic_DNA"/>
</dbReference>
<keyword evidence="1 4" id="KW-0808">Transferase</keyword>
<evidence type="ECO:0000313" key="5">
    <source>
        <dbReference type="Proteomes" id="UP000029080"/>
    </source>
</evidence>
<dbReference type="GO" id="GO:0003841">
    <property type="term" value="F:1-acylglycerol-3-phosphate O-acyltransferase activity"/>
    <property type="evidence" value="ECO:0007669"/>
    <property type="project" value="TreeGrafter"/>
</dbReference>
<reference evidence="4 5" key="1">
    <citation type="submission" date="2014-03" db="EMBL/GenBank/DDBJ databases">
        <title>Genomics of Bifidobacteria.</title>
        <authorList>
            <person name="Ventura M."/>
            <person name="Milani C."/>
            <person name="Lugli G.A."/>
        </authorList>
    </citation>
    <scope>NUCLEOTIDE SEQUENCE [LARGE SCALE GENOMIC DNA]</scope>
    <source>
        <strain evidence="4 5">JCM 13495</strain>
    </source>
</reference>
<evidence type="ECO:0000259" key="3">
    <source>
        <dbReference type="SMART" id="SM00563"/>
    </source>
</evidence>
<name>A0A087EI96_9BIFI</name>
<dbReference type="RefSeq" id="WP_034534255.1">
    <property type="nucleotide sequence ID" value="NZ_JGZU01000004.1"/>
</dbReference>
<sequence>MYWFFVKLLGPIARHRINPTTEGVRNIPSNGGGIIAANHLAVIDDALLPLTCPRMIHFMGKAEYFEGKGLKGKFKKWWFTSVGVFPVDRSGGSKALGALNHARKIIEDGELFGIHIEGTRSPDGKLYRGHTGAARLAFETGCPIVPTAIIGSDKVQKVGQIIPDKGHTKVIYGTPIEVERKPSDEVTREDLRELTDRVTQAIQRMSGQEYVDEYAQAVKERLKKERANAE</sequence>
<keyword evidence="5" id="KW-1185">Reference proteome</keyword>
<dbReference type="Proteomes" id="UP000029080">
    <property type="component" value="Unassembled WGS sequence"/>
</dbReference>
<gene>
    <name evidence="4" type="ORF">BITS_0749</name>
</gene>
<dbReference type="AlphaFoldDB" id="A0A087EI96"/>
<dbReference type="CDD" id="cd07989">
    <property type="entry name" value="LPLAT_AGPAT-like"/>
    <property type="match status" value="1"/>
</dbReference>
<dbReference type="Pfam" id="PF01553">
    <property type="entry name" value="Acyltransferase"/>
    <property type="match status" value="1"/>
</dbReference>
<protein>
    <submittedName>
        <fullName evidence="4">1-acyl-sn-glycerol-3-phosphate acyltransferase</fullName>
    </submittedName>
</protein>
<dbReference type="eggNOG" id="COG0204">
    <property type="taxonomic scope" value="Bacteria"/>
</dbReference>
<dbReference type="PANTHER" id="PTHR10434">
    <property type="entry name" value="1-ACYL-SN-GLYCEROL-3-PHOSPHATE ACYLTRANSFERASE"/>
    <property type="match status" value="1"/>
</dbReference>
<keyword evidence="2 4" id="KW-0012">Acyltransferase</keyword>
<organism evidence="4 5">
    <name type="scientific">Bifidobacterium tsurumiense</name>
    <dbReference type="NCBI Taxonomy" id="356829"/>
    <lineage>
        <taxon>Bacteria</taxon>
        <taxon>Bacillati</taxon>
        <taxon>Actinomycetota</taxon>
        <taxon>Actinomycetes</taxon>
        <taxon>Bifidobacteriales</taxon>
        <taxon>Bifidobacteriaceae</taxon>
        <taxon>Bifidobacterium</taxon>
    </lineage>
</organism>
<dbReference type="GO" id="GO:0005886">
    <property type="term" value="C:plasma membrane"/>
    <property type="evidence" value="ECO:0007669"/>
    <property type="project" value="TreeGrafter"/>
</dbReference>
<dbReference type="SMART" id="SM00563">
    <property type="entry name" value="PlsC"/>
    <property type="match status" value="1"/>
</dbReference>
<evidence type="ECO:0000256" key="1">
    <source>
        <dbReference type="ARBA" id="ARBA00022679"/>
    </source>
</evidence>
<dbReference type="PANTHER" id="PTHR10434:SF11">
    <property type="entry name" value="1-ACYL-SN-GLYCEROL-3-PHOSPHATE ACYLTRANSFERASE"/>
    <property type="match status" value="1"/>
</dbReference>
<dbReference type="GO" id="GO:0006654">
    <property type="term" value="P:phosphatidic acid biosynthetic process"/>
    <property type="evidence" value="ECO:0007669"/>
    <property type="project" value="TreeGrafter"/>
</dbReference>
<proteinExistence type="predicted"/>
<dbReference type="InterPro" id="IPR002123">
    <property type="entry name" value="Plipid/glycerol_acylTrfase"/>
</dbReference>
<evidence type="ECO:0000313" key="4">
    <source>
        <dbReference type="EMBL" id="KFJ07497.1"/>
    </source>
</evidence>
<evidence type="ECO:0000256" key="2">
    <source>
        <dbReference type="ARBA" id="ARBA00023315"/>
    </source>
</evidence>